<dbReference type="PANTHER" id="PTHR12356">
    <property type="entry name" value="NUCLEAR MOVEMENT PROTEIN NUDC"/>
    <property type="match status" value="1"/>
</dbReference>
<feature type="non-terminal residue" evidence="9">
    <location>
        <position position="1"/>
    </location>
</feature>
<evidence type="ECO:0000256" key="5">
    <source>
        <dbReference type="ARBA" id="ARBA00022553"/>
    </source>
</evidence>
<evidence type="ECO:0000256" key="6">
    <source>
        <dbReference type="ARBA" id="ARBA00030427"/>
    </source>
</evidence>
<gene>
    <name evidence="9" type="ORF">IE077_001774</name>
</gene>
<dbReference type="InterPro" id="IPR025934">
    <property type="entry name" value="NudC_N_dom"/>
</dbReference>
<keyword evidence="4" id="KW-0963">Cytoplasm</keyword>
<dbReference type="Gene3D" id="2.60.40.790">
    <property type="match status" value="1"/>
</dbReference>
<comment type="caution">
    <text evidence="9">The sequence shown here is derived from an EMBL/GenBank/DDBJ whole genome shotgun (WGS) entry which is preliminary data.</text>
</comment>
<keyword evidence="10" id="KW-1185">Reference proteome</keyword>
<evidence type="ECO:0000256" key="4">
    <source>
        <dbReference type="ARBA" id="ARBA00022490"/>
    </source>
</evidence>
<feature type="compositionally biased region" description="Basic and acidic residues" evidence="7">
    <location>
        <begin position="154"/>
        <end position="168"/>
    </location>
</feature>
<name>A0ABQ7JG45_9APIC</name>
<feature type="domain" description="CS" evidence="8">
    <location>
        <begin position="189"/>
        <end position="278"/>
    </location>
</feature>
<evidence type="ECO:0000256" key="3">
    <source>
        <dbReference type="ARBA" id="ARBA00017641"/>
    </source>
</evidence>
<dbReference type="Pfam" id="PF14050">
    <property type="entry name" value="Nudc_N"/>
    <property type="match status" value="1"/>
</dbReference>
<feature type="region of interest" description="Disordered" evidence="7">
    <location>
        <begin position="154"/>
        <end position="192"/>
    </location>
</feature>
<sequence>ADVKYTYSAVYIVRFAMEQKGLEERYDQILGSIAQQCEGIDNLLDVFFGFLLRRSDFFTAVDNIEKCEEVVLRHMKKIGSLAQEKKMEIELRNRQLDAEREKHDRSRRELDEEELRKTEQENSKMPLTSEGNVEPFVPLAENVCEKSSLKTAVDKKHVGEGKNKKSNEAQDDASNSGDEESSPPIGNGGKTDKYVWSQTLSTIEVQILVPPGTKSSACDVQISANKLRVGLKGKPPIIDGELHSRIKVDDSLWTLEDKKYIQITMDKYDGMAWWSCVIKGDPTIDVKKIVPENSKISDLDSETRSTVEKMLYDQRQKAAGLPTSDQKQQSELLEKFKNAHPEMDFSKAKVNWGGGNNFSGFGNQ</sequence>
<feature type="region of interest" description="Disordered" evidence="7">
    <location>
        <begin position="95"/>
        <end position="132"/>
    </location>
</feature>
<evidence type="ECO:0000256" key="2">
    <source>
        <dbReference type="ARBA" id="ARBA00010513"/>
    </source>
</evidence>
<dbReference type="PROSITE" id="PS51203">
    <property type="entry name" value="CS"/>
    <property type="match status" value="1"/>
</dbReference>
<dbReference type="EMBL" id="JADAQX010000011">
    <property type="protein sequence ID" value="KAF8822957.1"/>
    <property type="molecule type" value="Genomic_DNA"/>
</dbReference>
<evidence type="ECO:0000313" key="9">
    <source>
        <dbReference type="EMBL" id="KAF8822957.1"/>
    </source>
</evidence>
<feature type="compositionally biased region" description="Basic and acidic residues" evidence="7">
    <location>
        <begin position="95"/>
        <end position="122"/>
    </location>
</feature>
<reference evidence="9 10" key="1">
    <citation type="journal article" date="2020" name="bioRxiv">
        <title>Metabolic contributions of an alphaproteobacterial endosymbiont in the apicomplexan Cardiosporidium cionae.</title>
        <authorList>
            <person name="Hunter E.S."/>
            <person name="Paight C.J."/>
            <person name="Lane C.E."/>
        </authorList>
    </citation>
    <scope>NUCLEOTIDE SEQUENCE [LARGE SCALE GENOMIC DNA]</scope>
    <source>
        <strain evidence="9">ESH_2018</strain>
    </source>
</reference>
<dbReference type="InterPro" id="IPR007052">
    <property type="entry name" value="CS_dom"/>
</dbReference>
<dbReference type="PANTHER" id="PTHR12356:SF3">
    <property type="entry name" value="NUCLEAR MIGRATION PROTEIN NUDC"/>
    <property type="match status" value="1"/>
</dbReference>
<dbReference type="Pfam" id="PF04969">
    <property type="entry name" value="CS"/>
    <property type="match status" value="1"/>
</dbReference>
<dbReference type="Proteomes" id="UP000823046">
    <property type="component" value="Unassembled WGS sequence"/>
</dbReference>
<proteinExistence type="inferred from homology"/>
<dbReference type="InterPro" id="IPR008978">
    <property type="entry name" value="HSP20-like_chaperone"/>
</dbReference>
<protein>
    <recommendedName>
        <fullName evidence="3">Nuclear migration protein nudC</fullName>
    </recommendedName>
    <alternativeName>
        <fullName evidence="6">Nuclear distribution protein C homolog</fullName>
    </alternativeName>
</protein>
<dbReference type="InterPro" id="IPR037898">
    <property type="entry name" value="NudC_fam"/>
</dbReference>
<evidence type="ECO:0000259" key="8">
    <source>
        <dbReference type="PROSITE" id="PS51203"/>
    </source>
</evidence>
<evidence type="ECO:0000313" key="10">
    <source>
        <dbReference type="Proteomes" id="UP000823046"/>
    </source>
</evidence>
<accession>A0ABQ7JG45</accession>
<evidence type="ECO:0000256" key="7">
    <source>
        <dbReference type="SAM" id="MobiDB-lite"/>
    </source>
</evidence>
<comment type="similarity">
    <text evidence="2">Belongs to the nudC family.</text>
</comment>
<comment type="subcellular location">
    <subcellularLocation>
        <location evidence="1">Cytoplasm</location>
    </subcellularLocation>
</comment>
<organism evidence="9 10">
    <name type="scientific">Cardiosporidium cionae</name>
    <dbReference type="NCBI Taxonomy" id="476202"/>
    <lineage>
        <taxon>Eukaryota</taxon>
        <taxon>Sar</taxon>
        <taxon>Alveolata</taxon>
        <taxon>Apicomplexa</taxon>
        <taxon>Aconoidasida</taxon>
        <taxon>Nephromycida</taxon>
        <taxon>Cardiosporidium</taxon>
    </lineage>
</organism>
<dbReference type="CDD" id="cd06467">
    <property type="entry name" value="p23_NUDC_like"/>
    <property type="match status" value="1"/>
</dbReference>
<dbReference type="SUPFAM" id="SSF49764">
    <property type="entry name" value="HSP20-like chaperones"/>
    <property type="match status" value="1"/>
</dbReference>
<keyword evidence="5" id="KW-0597">Phosphoprotein</keyword>
<evidence type="ECO:0000256" key="1">
    <source>
        <dbReference type="ARBA" id="ARBA00004496"/>
    </source>
</evidence>